<dbReference type="Proteomes" id="UP000235388">
    <property type="component" value="Unassembled WGS sequence"/>
</dbReference>
<evidence type="ECO:0000313" key="2">
    <source>
        <dbReference type="EMBL" id="PLW09067.1"/>
    </source>
</evidence>
<comment type="caution">
    <text evidence="2">The sequence shown here is derived from an EMBL/GenBank/DDBJ whole genome shotgun (WGS) entry which is preliminary data.</text>
</comment>
<dbReference type="STRING" id="200324.A0A2N5S738"/>
<sequence length="372" mass="41983">MNPSHNRRNSFPGTNMGGLHIPPFNNTQYRNKEDKSDTSSGLPSMEGLGGNQQSPSIHGLGSNKPPPSLATHPREETSSHATTHFLEKEPEILTYQGGKIKSVKIKPMDKTLFFDGTNMTIKTFIRRYEDAADTDGASERYLAKQIVPFIIGADLKEEVEEMPGYEDMNWELLKKQLLNWFGSSLVLVKYTREDLKNLIKTYTDKGGINTLEDFKMFRSKFENITHYLGRMGYVTNLEDFRENTLEVLSSYLEITVTRELIRDNKMLASKDGGDILPGTATLFTYIHREVQTASFMERRNKIKRGEVKSVNPTQPTKPTPIPEKAIEELTKTLASWNVQKKPTTFFQSSHVPYAPAQFTSYKGGSIAGLPVS</sequence>
<dbReference type="EMBL" id="PGCJ01001125">
    <property type="protein sequence ID" value="PLW09067.1"/>
    <property type="molecule type" value="Genomic_DNA"/>
</dbReference>
<name>A0A2N5S738_9BASI</name>
<dbReference type="OrthoDB" id="2507107at2759"/>
<feature type="region of interest" description="Disordered" evidence="1">
    <location>
        <begin position="1"/>
        <end position="88"/>
    </location>
</feature>
<keyword evidence="3" id="KW-1185">Reference proteome</keyword>
<protein>
    <submittedName>
        <fullName evidence="2">Uncharacterized protein</fullName>
    </submittedName>
</protein>
<accession>A0A2N5S738</accession>
<evidence type="ECO:0000256" key="1">
    <source>
        <dbReference type="SAM" id="MobiDB-lite"/>
    </source>
</evidence>
<gene>
    <name evidence="2" type="ORF">PCANC_23937</name>
</gene>
<evidence type="ECO:0000313" key="3">
    <source>
        <dbReference type="Proteomes" id="UP000235388"/>
    </source>
</evidence>
<reference evidence="2 3" key="1">
    <citation type="submission" date="2017-11" db="EMBL/GenBank/DDBJ databases">
        <title>De novo assembly and phasing of dikaryotic genomes from two isolates of Puccinia coronata f. sp. avenae, the causal agent of oat crown rust.</title>
        <authorList>
            <person name="Miller M.E."/>
            <person name="Zhang Y."/>
            <person name="Omidvar V."/>
            <person name="Sperschneider J."/>
            <person name="Schwessinger B."/>
            <person name="Raley C."/>
            <person name="Palmer J.M."/>
            <person name="Garnica D."/>
            <person name="Upadhyaya N."/>
            <person name="Rathjen J."/>
            <person name="Taylor J.M."/>
            <person name="Park R.F."/>
            <person name="Dodds P.N."/>
            <person name="Hirsch C.D."/>
            <person name="Kianian S.F."/>
            <person name="Figueroa M."/>
        </authorList>
    </citation>
    <scope>NUCLEOTIDE SEQUENCE [LARGE SCALE GENOMIC DNA]</scope>
    <source>
        <strain evidence="2">12NC29</strain>
    </source>
</reference>
<dbReference type="AlphaFoldDB" id="A0A2N5S738"/>
<organism evidence="2 3">
    <name type="scientific">Puccinia coronata f. sp. avenae</name>
    <dbReference type="NCBI Taxonomy" id="200324"/>
    <lineage>
        <taxon>Eukaryota</taxon>
        <taxon>Fungi</taxon>
        <taxon>Dikarya</taxon>
        <taxon>Basidiomycota</taxon>
        <taxon>Pucciniomycotina</taxon>
        <taxon>Pucciniomycetes</taxon>
        <taxon>Pucciniales</taxon>
        <taxon>Pucciniaceae</taxon>
        <taxon>Puccinia</taxon>
    </lineage>
</organism>
<proteinExistence type="predicted"/>